<evidence type="ECO:0000313" key="2">
    <source>
        <dbReference type="EMBL" id="KAG2538631.1"/>
    </source>
</evidence>
<gene>
    <name evidence="2" type="ORF">PVAP13_9NG403828</name>
</gene>
<dbReference type="AlphaFoldDB" id="A0A8T0MMI4"/>
<keyword evidence="3" id="KW-1185">Reference proteome</keyword>
<dbReference type="Proteomes" id="UP000823388">
    <property type="component" value="Chromosome 9N"/>
</dbReference>
<evidence type="ECO:0000313" key="3">
    <source>
        <dbReference type="Proteomes" id="UP000823388"/>
    </source>
</evidence>
<name>A0A8T0MMI4_PANVG</name>
<keyword evidence="1" id="KW-0472">Membrane</keyword>
<dbReference type="EMBL" id="CM029054">
    <property type="protein sequence ID" value="KAG2538631.1"/>
    <property type="molecule type" value="Genomic_DNA"/>
</dbReference>
<accession>A0A8T0MMI4</accession>
<proteinExistence type="predicted"/>
<keyword evidence="1" id="KW-0812">Transmembrane</keyword>
<organism evidence="2 3">
    <name type="scientific">Panicum virgatum</name>
    <name type="common">Blackwell switchgrass</name>
    <dbReference type="NCBI Taxonomy" id="38727"/>
    <lineage>
        <taxon>Eukaryota</taxon>
        <taxon>Viridiplantae</taxon>
        <taxon>Streptophyta</taxon>
        <taxon>Embryophyta</taxon>
        <taxon>Tracheophyta</taxon>
        <taxon>Spermatophyta</taxon>
        <taxon>Magnoliopsida</taxon>
        <taxon>Liliopsida</taxon>
        <taxon>Poales</taxon>
        <taxon>Poaceae</taxon>
        <taxon>PACMAD clade</taxon>
        <taxon>Panicoideae</taxon>
        <taxon>Panicodae</taxon>
        <taxon>Paniceae</taxon>
        <taxon>Panicinae</taxon>
        <taxon>Panicum</taxon>
        <taxon>Panicum sect. Hiantes</taxon>
    </lineage>
</organism>
<feature type="transmembrane region" description="Helical" evidence="1">
    <location>
        <begin position="41"/>
        <end position="60"/>
    </location>
</feature>
<keyword evidence="1" id="KW-1133">Transmembrane helix</keyword>
<reference evidence="2" key="1">
    <citation type="submission" date="2020-05" db="EMBL/GenBank/DDBJ databases">
        <title>WGS assembly of Panicum virgatum.</title>
        <authorList>
            <person name="Lovell J.T."/>
            <person name="Jenkins J."/>
            <person name="Shu S."/>
            <person name="Juenger T.E."/>
            <person name="Schmutz J."/>
        </authorList>
    </citation>
    <scope>NUCLEOTIDE SEQUENCE</scope>
    <source>
        <strain evidence="2">AP13</strain>
    </source>
</reference>
<evidence type="ECO:0000256" key="1">
    <source>
        <dbReference type="SAM" id="Phobius"/>
    </source>
</evidence>
<protein>
    <submittedName>
        <fullName evidence="2">Uncharacterized protein</fullName>
    </submittedName>
</protein>
<comment type="caution">
    <text evidence="2">The sequence shown here is derived from an EMBL/GenBank/DDBJ whole genome shotgun (WGS) entry which is preliminary data.</text>
</comment>
<sequence>MRKIHNLFPRTLSRGSVLHPTLPVDRVTRMKLRMAQDSDDLIMVHVFVWVLIVVLVIVALHCPLPCRVVW</sequence>